<keyword evidence="2" id="KW-1185">Reference proteome</keyword>
<comment type="caution">
    <text evidence="1">The sequence shown here is derived from an EMBL/GenBank/DDBJ whole genome shotgun (WGS) entry which is preliminary data.</text>
</comment>
<name>A0AAV7LDF7_PLEWA</name>
<accession>A0AAV7LDF7</accession>
<proteinExistence type="predicted"/>
<reference evidence="1" key="1">
    <citation type="journal article" date="2022" name="bioRxiv">
        <title>Sequencing and chromosome-scale assembly of the giantPleurodeles waltlgenome.</title>
        <authorList>
            <person name="Brown T."/>
            <person name="Elewa A."/>
            <person name="Iarovenko S."/>
            <person name="Subramanian E."/>
            <person name="Araus A.J."/>
            <person name="Petzold A."/>
            <person name="Susuki M."/>
            <person name="Suzuki K.-i.T."/>
            <person name="Hayashi T."/>
            <person name="Toyoda A."/>
            <person name="Oliveira C."/>
            <person name="Osipova E."/>
            <person name="Leigh N.D."/>
            <person name="Simon A."/>
            <person name="Yun M.H."/>
        </authorList>
    </citation>
    <scope>NUCLEOTIDE SEQUENCE</scope>
    <source>
        <strain evidence="1">20211129_DDA</strain>
        <tissue evidence="1">Liver</tissue>
    </source>
</reference>
<gene>
    <name evidence="1" type="ORF">NDU88_005755</name>
</gene>
<dbReference type="EMBL" id="JANPWB010000016">
    <property type="protein sequence ID" value="KAJ1085625.1"/>
    <property type="molecule type" value="Genomic_DNA"/>
</dbReference>
<evidence type="ECO:0000313" key="2">
    <source>
        <dbReference type="Proteomes" id="UP001066276"/>
    </source>
</evidence>
<organism evidence="1 2">
    <name type="scientific">Pleurodeles waltl</name>
    <name type="common">Iberian ribbed newt</name>
    <dbReference type="NCBI Taxonomy" id="8319"/>
    <lineage>
        <taxon>Eukaryota</taxon>
        <taxon>Metazoa</taxon>
        <taxon>Chordata</taxon>
        <taxon>Craniata</taxon>
        <taxon>Vertebrata</taxon>
        <taxon>Euteleostomi</taxon>
        <taxon>Amphibia</taxon>
        <taxon>Batrachia</taxon>
        <taxon>Caudata</taxon>
        <taxon>Salamandroidea</taxon>
        <taxon>Salamandridae</taxon>
        <taxon>Pleurodelinae</taxon>
        <taxon>Pleurodeles</taxon>
    </lineage>
</organism>
<dbReference type="AlphaFoldDB" id="A0AAV7LDF7"/>
<protein>
    <submittedName>
        <fullName evidence="1">Uncharacterized protein</fullName>
    </submittedName>
</protein>
<sequence>MEPVHRPLCMFTVPDPCLRALDTPLLRQKCRPCKTTGRFHAIKSNLIFDTFFLSRRVFAHGFLLRPPPQGMQQRGALCAPGGIPLLDLPGCTKYEIHTTFIRSARVAKSWRPARNSRCVPVERVCTRNT</sequence>
<evidence type="ECO:0000313" key="1">
    <source>
        <dbReference type="EMBL" id="KAJ1085625.1"/>
    </source>
</evidence>
<dbReference type="Proteomes" id="UP001066276">
    <property type="component" value="Chromosome 12"/>
</dbReference>